<dbReference type="GO" id="GO:0009626">
    <property type="term" value="P:plant-type hypersensitive response"/>
    <property type="evidence" value="ECO:0007669"/>
    <property type="project" value="TreeGrafter"/>
</dbReference>
<reference evidence="1" key="1">
    <citation type="journal article" date="2019" name="Database">
        <title>The radish genome database (RadishGD): an integrated information resource for radish genomics.</title>
        <authorList>
            <person name="Yu H.J."/>
            <person name="Baek S."/>
            <person name="Lee Y.J."/>
            <person name="Cho A."/>
            <person name="Mun J.H."/>
        </authorList>
    </citation>
    <scope>NUCLEOTIDE SEQUENCE [LARGE SCALE GENOMIC DNA]</scope>
    <source>
        <strain evidence="1">cv. WK10039</strain>
    </source>
</reference>
<gene>
    <name evidence="2" type="primary">LOC130499177</name>
</gene>
<reference evidence="2" key="2">
    <citation type="submission" date="2025-08" db="UniProtKB">
        <authorList>
            <consortium name="RefSeq"/>
        </authorList>
    </citation>
    <scope>IDENTIFICATION</scope>
    <source>
        <tissue evidence="2">Leaf</tissue>
    </source>
</reference>
<name>A0A9W3CCC6_RAPSA</name>
<dbReference type="GeneID" id="130499177"/>
<proteinExistence type="predicted"/>
<dbReference type="RefSeq" id="XP_056849124.1">
    <property type="nucleotide sequence ID" value="XM_056993144.1"/>
</dbReference>
<evidence type="ECO:0000313" key="1">
    <source>
        <dbReference type="Proteomes" id="UP000504610"/>
    </source>
</evidence>
<dbReference type="GO" id="GO:0005886">
    <property type="term" value="C:plasma membrane"/>
    <property type="evidence" value="ECO:0007669"/>
    <property type="project" value="TreeGrafter"/>
</dbReference>
<dbReference type="PANTHER" id="PTHR33199">
    <property type="entry name" value="MACPF DOMAIN-CONTAINING PROTEIN CAD1"/>
    <property type="match status" value="1"/>
</dbReference>
<sequence length="127" mass="14588">MTYPDITFRERSTISKLAMHLQHLENTRTTVNEKISDDHIWRGSDEISDSNRYFEPLNGKKFSHVCTAPVKYDPNWITTTTTNKTSNNIAYIVTGAQLEVKKHGSKSVLHLRLRFTGVSDHNVVQKE</sequence>
<evidence type="ECO:0000313" key="2">
    <source>
        <dbReference type="RefSeq" id="XP_056849124.1"/>
    </source>
</evidence>
<keyword evidence="1" id="KW-1185">Reference proteome</keyword>
<accession>A0A9W3CCC6</accession>
<protein>
    <submittedName>
        <fullName evidence="2">MACPF domain-containing protein At1g14780-like</fullName>
    </submittedName>
</protein>
<dbReference type="InterPro" id="IPR044663">
    <property type="entry name" value="CAD1/NSL1-like"/>
</dbReference>
<dbReference type="AlphaFoldDB" id="A0A9W3CCC6"/>
<organism evidence="1 2">
    <name type="scientific">Raphanus sativus</name>
    <name type="common">Radish</name>
    <name type="synonym">Raphanus raphanistrum var. sativus</name>
    <dbReference type="NCBI Taxonomy" id="3726"/>
    <lineage>
        <taxon>Eukaryota</taxon>
        <taxon>Viridiplantae</taxon>
        <taxon>Streptophyta</taxon>
        <taxon>Embryophyta</taxon>
        <taxon>Tracheophyta</taxon>
        <taxon>Spermatophyta</taxon>
        <taxon>Magnoliopsida</taxon>
        <taxon>eudicotyledons</taxon>
        <taxon>Gunneridae</taxon>
        <taxon>Pentapetalae</taxon>
        <taxon>rosids</taxon>
        <taxon>malvids</taxon>
        <taxon>Brassicales</taxon>
        <taxon>Brassicaceae</taxon>
        <taxon>Brassiceae</taxon>
        <taxon>Raphanus</taxon>
    </lineage>
</organism>
<dbReference type="Proteomes" id="UP000504610">
    <property type="component" value="Chromosome 8"/>
</dbReference>
<dbReference type="GO" id="GO:2000031">
    <property type="term" value="P:regulation of salicylic acid mediated signaling pathway"/>
    <property type="evidence" value="ECO:0007669"/>
    <property type="project" value="InterPro"/>
</dbReference>
<dbReference type="OrthoDB" id="1366754at2759"/>
<dbReference type="KEGG" id="rsz:130499177"/>
<dbReference type="PANTHER" id="PTHR33199:SF4">
    <property type="entry name" value="OS02G0736300 PROTEIN"/>
    <property type="match status" value="1"/>
</dbReference>